<dbReference type="AlphaFoldDB" id="A0A9P4JMB2"/>
<name>A0A9P4JMB2_9PLEO</name>
<feature type="region of interest" description="Disordered" evidence="1">
    <location>
        <begin position="225"/>
        <end position="263"/>
    </location>
</feature>
<comment type="caution">
    <text evidence="2">The sequence shown here is derived from an EMBL/GenBank/DDBJ whole genome shotgun (WGS) entry which is preliminary data.</text>
</comment>
<sequence length="682" mass="74547">MDPAVSTKGKTAQIRYELPHRIHDAKIYPVKAPNGSSISIYGHENGIRVLWRGGRPIKQAPEPRAEVPKPRKMNGTSADVIMLDDSDDDAQPTHRNIQQPEEAEFEEEEEEVDPDQPYPAFVQHLDLALSAEVFHVAVPQIPAIPAFRTADSIPSIFSHRIVFSVACADSSVRIITLPLNPPSAATKSNPTTKEGRWGEQMIKIGSHSGHHSIPKGLTMTWTSDAEPTFDEEEEEAEEEMDLDENEAAPTPRRKVHRQDRSRSALRGESGSWDLLVASHSADLGGQLCIWRFPIGTEKSANIIEVPHHVVPYQTVYLNATTSKIAFNVAQYPKRRHSQLLITDVSGIARIYDPFALINCRARRSRSAAGYEETGAFTSSFRTSFKESKDSSSAVPMLARRKPIIDAAWAADGRSIVALLADGEWGIWDIDRSGPKPPTDPTSFSLRGFVGTATSSTSSSLNSTTATPKKRVDNRSSLAPMTPNTRRTKQENLFHSTTSSTNVIRGGISIASLHSTPGAAPEDSVIIWYANEVYRIPKLAQYWGRSASGAGSGGSLLGPGLSKIQEIPLRGESIMALDQFDTTTKEARMAIPRDILITGEHRIIIITTSTSAQSGRDLGSAFARVKDEESTRSRVDQALLSTGELDLGGMDQLLDQMSNTGEPQRGLLTMGNPRKVLFASSTN</sequence>
<protein>
    <recommendedName>
        <fullName evidence="4">Nucleoporin NUP37</fullName>
    </recommendedName>
</protein>
<organism evidence="2 3">
    <name type="scientific">Delitschia confertaspora ATCC 74209</name>
    <dbReference type="NCBI Taxonomy" id="1513339"/>
    <lineage>
        <taxon>Eukaryota</taxon>
        <taxon>Fungi</taxon>
        <taxon>Dikarya</taxon>
        <taxon>Ascomycota</taxon>
        <taxon>Pezizomycotina</taxon>
        <taxon>Dothideomycetes</taxon>
        <taxon>Pleosporomycetidae</taxon>
        <taxon>Pleosporales</taxon>
        <taxon>Delitschiaceae</taxon>
        <taxon>Delitschia</taxon>
    </lineage>
</organism>
<accession>A0A9P4JMB2</accession>
<feature type="region of interest" description="Disordered" evidence="1">
    <location>
        <begin position="84"/>
        <end position="112"/>
    </location>
</feature>
<feature type="compositionally biased region" description="Acidic residues" evidence="1">
    <location>
        <begin position="227"/>
        <end position="246"/>
    </location>
</feature>
<feature type="compositionally biased region" description="Acidic residues" evidence="1">
    <location>
        <begin position="101"/>
        <end position="112"/>
    </location>
</feature>
<dbReference type="EMBL" id="ML994057">
    <property type="protein sequence ID" value="KAF2199759.1"/>
    <property type="molecule type" value="Genomic_DNA"/>
</dbReference>
<dbReference type="Proteomes" id="UP000799536">
    <property type="component" value="Unassembled WGS sequence"/>
</dbReference>
<feature type="compositionally biased region" description="Low complexity" evidence="1">
    <location>
        <begin position="452"/>
        <end position="466"/>
    </location>
</feature>
<gene>
    <name evidence="2" type="ORF">GQ43DRAFT_433108</name>
</gene>
<reference evidence="2" key="1">
    <citation type="journal article" date="2020" name="Stud. Mycol.">
        <title>101 Dothideomycetes genomes: a test case for predicting lifestyles and emergence of pathogens.</title>
        <authorList>
            <person name="Haridas S."/>
            <person name="Albert R."/>
            <person name="Binder M."/>
            <person name="Bloem J."/>
            <person name="Labutti K."/>
            <person name="Salamov A."/>
            <person name="Andreopoulos B."/>
            <person name="Baker S."/>
            <person name="Barry K."/>
            <person name="Bills G."/>
            <person name="Bluhm B."/>
            <person name="Cannon C."/>
            <person name="Castanera R."/>
            <person name="Culley D."/>
            <person name="Daum C."/>
            <person name="Ezra D."/>
            <person name="Gonzalez J."/>
            <person name="Henrissat B."/>
            <person name="Kuo A."/>
            <person name="Liang C."/>
            <person name="Lipzen A."/>
            <person name="Lutzoni F."/>
            <person name="Magnuson J."/>
            <person name="Mondo S."/>
            <person name="Nolan M."/>
            <person name="Ohm R."/>
            <person name="Pangilinan J."/>
            <person name="Park H.-J."/>
            <person name="Ramirez L."/>
            <person name="Alfaro M."/>
            <person name="Sun H."/>
            <person name="Tritt A."/>
            <person name="Yoshinaga Y."/>
            <person name="Zwiers L.-H."/>
            <person name="Turgeon B."/>
            <person name="Goodwin S."/>
            <person name="Spatafora J."/>
            <person name="Crous P."/>
            <person name="Grigoriev I."/>
        </authorList>
    </citation>
    <scope>NUCLEOTIDE SEQUENCE</scope>
    <source>
        <strain evidence="2">ATCC 74209</strain>
    </source>
</reference>
<evidence type="ECO:0000313" key="3">
    <source>
        <dbReference type="Proteomes" id="UP000799536"/>
    </source>
</evidence>
<evidence type="ECO:0000313" key="2">
    <source>
        <dbReference type="EMBL" id="KAF2199759.1"/>
    </source>
</evidence>
<evidence type="ECO:0008006" key="4">
    <source>
        <dbReference type="Google" id="ProtNLM"/>
    </source>
</evidence>
<feature type="region of interest" description="Disordered" evidence="1">
    <location>
        <begin position="452"/>
        <end position="483"/>
    </location>
</feature>
<keyword evidence="3" id="KW-1185">Reference proteome</keyword>
<feature type="compositionally biased region" description="Polar residues" evidence="1">
    <location>
        <begin position="474"/>
        <end position="483"/>
    </location>
</feature>
<dbReference type="OrthoDB" id="5323870at2759"/>
<proteinExistence type="predicted"/>
<evidence type="ECO:0000256" key="1">
    <source>
        <dbReference type="SAM" id="MobiDB-lite"/>
    </source>
</evidence>